<dbReference type="RefSeq" id="WP_161903172.1">
    <property type="nucleotide sequence ID" value="NZ_MAEL01000054.1"/>
</dbReference>
<comment type="caution">
    <text evidence="1">The sequence shown here is derived from an EMBL/GenBank/DDBJ whole genome shotgun (WGS) entry which is preliminary data.</text>
</comment>
<sequence length="522" mass="60775">MNGNIKFSSRYFTQIPREETEPQLYIQQKKPTIRKFFLTDLLNKLDLMEFKTDLYYTPNLFDPLTGKRNQDNVHFLTCLWQDFDNCSLEEAYSALKTSKLPAPSAVVWSGGGVHMYWYFNNGFRLQPESYSDSWLKVMKALTCKLSESLPSSSKAKVDGAVNDSARLMRMPSSYNSKRNSHCYFIEQDSQKVYSFLEDFYYPLVAPSKKAVMNREKRFLESFDLHSGKPVLRKLTWEYALEVCSEVQAEQQARLLAYEQRKQNSSAGKVNHYNRYLRRDIVKLIELRQGDMEGYRNSTLRFLLYLGDSVDWVIHVNSLFSEPLPESELLSIFESGKVPDRFPKRETIYEALNVTAKEEKELKVLVRRSTAENKAYFENKISSLSRQVTEVTEAYKTLYLASWLNIKGIKQKDIIAKVGFTRKTAVKHKKNWKGFEDYVNQKLNLIEKLIKVNTELTETISLMMVDPALEGRLDTLQEKAEKMLDSVRQLRQIVEDCSEYSHFTFDVVKLEKKACAVWELATT</sequence>
<name>A0ABQ6YWX6_9ENTE</name>
<protein>
    <recommendedName>
        <fullName evidence="3">Replication protein</fullName>
    </recommendedName>
</protein>
<evidence type="ECO:0008006" key="3">
    <source>
        <dbReference type="Google" id="ProtNLM"/>
    </source>
</evidence>
<dbReference type="Proteomes" id="UP000782705">
    <property type="component" value="Unassembled WGS sequence"/>
</dbReference>
<evidence type="ECO:0000313" key="1">
    <source>
        <dbReference type="EMBL" id="KAF1302193.1"/>
    </source>
</evidence>
<reference evidence="1 2" key="1">
    <citation type="submission" date="2016-06" db="EMBL/GenBank/DDBJ databases">
        <title>Four novel species of enterococci isolated from chicken manure.</title>
        <authorList>
            <person name="Van Tyne D."/>
        </authorList>
    </citation>
    <scope>NUCLEOTIDE SEQUENCE [LARGE SCALE GENOMIC DNA]</scope>
    <source>
        <strain evidence="1 2">CU12B</strain>
    </source>
</reference>
<keyword evidence="2" id="KW-1185">Reference proteome</keyword>
<evidence type="ECO:0000313" key="2">
    <source>
        <dbReference type="Proteomes" id="UP000782705"/>
    </source>
</evidence>
<proteinExistence type="predicted"/>
<organism evidence="1 2">
    <name type="scientific">Candidatus Enterococcus willemsii</name>
    <dbReference type="NCBI Taxonomy" id="1857215"/>
    <lineage>
        <taxon>Bacteria</taxon>
        <taxon>Bacillati</taxon>
        <taxon>Bacillota</taxon>
        <taxon>Bacilli</taxon>
        <taxon>Lactobacillales</taxon>
        <taxon>Enterococcaceae</taxon>
        <taxon>Enterococcus</taxon>
    </lineage>
</organism>
<dbReference type="EMBL" id="MAEL01000054">
    <property type="protein sequence ID" value="KAF1302193.1"/>
    <property type="molecule type" value="Genomic_DNA"/>
</dbReference>
<gene>
    <name evidence="1" type="ORF">BAU17_02120</name>
</gene>
<accession>A0ABQ6YWX6</accession>